<organism evidence="2 3">
    <name type="scientific">Marinomonas posidonica (strain CECT 7376 / NCIMB 14433 / IVIA-Po-181)</name>
    <dbReference type="NCBI Taxonomy" id="491952"/>
    <lineage>
        <taxon>Bacteria</taxon>
        <taxon>Pseudomonadati</taxon>
        <taxon>Pseudomonadota</taxon>
        <taxon>Gammaproteobacteria</taxon>
        <taxon>Oceanospirillales</taxon>
        <taxon>Oceanospirillaceae</taxon>
        <taxon>Marinomonas</taxon>
    </lineage>
</organism>
<dbReference type="EMBL" id="CP002771">
    <property type="protein sequence ID" value="AEF56344.1"/>
    <property type="molecule type" value="Genomic_DNA"/>
</dbReference>
<keyword evidence="1" id="KW-0472">Membrane</keyword>
<protein>
    <submittedName>
        <fullName evidence="2">Uncharacterized protein</fullName>
    </submittedName>
</protein>
<gene>
    <name evidence="2" type="ordered locus">Mar181_3326</name>
</gene>
<dbReference type="HOGENOM" id="CLU_890819_0_0_6"/>
<evidence type="ECO:0000313" key="3">
    <source>
        <dbReference type="Proteomes" id="UP000009230"/>
    </source>
</evidence>
<name>F6CTX5_MARPP</name>
<dbReference type="OrthoDB" id="5906357at2"/>
<feature type="transmembrane region" description="Helical" evidence="1">
    <location>
        <begin position="89"/>
        <end position="106"/>
    </location>
</feature>
<dbReference type="AlphaFoldDB" id="F6CTX5"/>
<feature type="transmembrane region" description="Helical" evidence="1">
    <location>
        <begin position="24"/>
        <end position="44"/>
    </location>
</feature>
<keyword evidence="3" id="KW-1185">Reference proteome</keyword>
<keyword evidence="1" id="KW-0812">Transmembrane</keyword>
<evidence type="ECO:0000256" key="1">
    <source>
        <dbReference type="SAM" id="Phobius"/>
    </source>
</evidence>
<sequence length="312" mass="35729">MISANIWFLAILTWLFSFGFSNNGAIATATSVTLVILLLAYFSLKMKIQRKRYSKSDFNDQYLKEIKEVMKEPKGIELSAYEERVRRNLLVVSFFALAFISLDLQINSESKLLGGITFSNLTPNKVYILLILIIGYELVHYVWNLITSFMHWRVRLTGVSTIELRGNVDAAFSSSNITPLDHTGKDENSNLYVWMFEQALQPKDDVNTSLQATHSTLEKVTEELQKNEQNSNTTHLETILKTLNGNVQSLNINVIKLIELAEHKRIDGSLLYFDQWFKLLKNSKNIQWIFLDFLLPISLGTIAIILLITEIT</sequence>
<dbReference type="RefSeq" id="WP_013797814.1">
    <property type="nucleotide sequence ID" value="NC_015559.1"/>
</dbReference>
<feature type="transmembrane region" description="Helical" evidence="1">
    <location>
        <begin position="126"/>
        <end position="146"/>
    </location>
</feature>
<dbReference type="KEGG" id="mpc:Mar181_3326"/>
<keyword evidence="1" id="KW-1133">Transmembrane helix</keyword>
<proteinExistence type="predicted"/>
<feature type="transmembrane region" description="Helical" evidence="1">
    <location>
        <begin position="288"/>
        <end position="308"/>
    </location>
</feature>
<dbReference type="Proteomes" id="UP000009230">
    <property type="component" value="Chromosome"/>
</dbReference>
<reference evidence="2 3" key="1">
    <citation type="journal article" date="2012" name="Stand. Genomic Sci.">
        <title>Complete genome sequence of Marinomonas posidonica type strain (IVIA-Po-181(T)).</title>
        <authorList>
            <person name="Lucas-Elio P."/>
            <person name="Goodwin L."/>
            <person name="Woyke T."/>
            <person name="Pitluck S."/>
            <person name="Nolan M."/>
            <person name="Kyrpides N.C."/>
            <person name="Detter J.C."/>
            <person name="Copeland A."/>
            <person name="Lu M."/>
            <person name="Bruce D."/>
            <person name="Detter C."/>
            <person name="Tapia R."/>
            <person name="Han S."/>
            <person name="Land M.L."/>
            <person name="Ivanova N."/>
            <person name="Mikhailova N."/>
            <person name="Johnston A.W."/>
            <person name="Sanchez-Amat A."/>
        </authorList>
    </citation>
    <scope>NUCLEOTIDE SEQUENCE [LARGE SCALE GENOMIC DNA]</scope>
    <source>
        <strain evidence="3">CECT 7376 / NCIMB 14433 / IVIA-Po-181</strain>
    </source>
</reference>
<dbReference type="STRING" id="491952.Mar181_3326"/>
<evidence type="ECO:0000313" key="2">
    <source>
        <dbReference type="EMBL" id="AEF56344.1"/>
    </source>
</evidence>
<accession>F6CTX5</accession>